<keyword evidence="1" id="KW-0812">Transmembrane</keyword>
<feature type="transmembrane region" description="Helical" evidence="1">
    <location>
        <begin position="149"/>
        <end position="174"/>
    </location>
</feature>
<gene>
    <name evidence="2" type="ORF">JN12_03936</name>
</gene>
<accession>A0A562V5V3</accession>
<dbReference type="RefSeq" id="WP_145026023.1">
    <property type="nucleotide sequence ID" value="NZ_VLLN01000044.1"/>
</dbReference>
<reference evidence="2 3" key="1">
    <citation type="submission" date="2019-07" db="EMBL/GenBank/DDBJ databases">
        <title>Genomic Encyclopedia of Archaeal and Bacterial Type Strains, Phase II (KMG-II): from individual species to whole genera.</title>
        <authorList>
            <person name="Goeker M."/>
        </authorList>
    </citation>
    <scope>NUCLEOTIDE SEQUENCE [LARGE SCALE GENOMIC DNA]</scope>
    <source>
        <strain evidence="2 3">ATCC BAA-1139</strain>
    </source>
</reference>
<protein>
    <submittedName>
        <fullName evidence="2">Uncharacterized protein</fullName>
    </submittedName>
</protein>
<evidence type="ECO:0000256" key="1">
    <source>
        <dbReference type="SAM" id="Phobius"/>
    </source>
</evidence>
<evidence type="ECO:0000313" key="2">
    <source>
        <dbReference type="EMBL" id="TWJ13270.1"/>
    </source>
</evidence>
<sequence>MTPFRRQLFVELVPGVAHAMAGSYRRAILFFIPAVYLVWGVGWSLVLIVAGHAGAADFQIFELGSALAAVLWIVMSINGLRQIEPRRRPLSISAKGGLTILGIPGITLAAGVLAQLLWERTVGADPVLRAAMQAFFRQLYLAGSTQRSVYLSFAPNMVLGWGGAMMAMLAAMAWQAGGGRAAIARAAIVGFVGGAISWTVCATALAGVLGSLPLLPVLFGSVTGLFVFLYFRNAGASPLLVPAIMSGAVAGFAGMIFLTQPLNSIRPFLGSGATRIVMVALPAYFMHFAYLVVSRALSAPGGSTSGGNDAYRRAGERL</sequence>
<keyword evidence="1" id="KW-1133">Transmembrane helix</keyword>
<organism evidence="2 3">
    <name type="scientific">Geobacter argillaceus</name>
    <dbReference type="NCBI Taxonomy" id="345631"/>
    <lineage>
        <taxon>Bacteria</taxon>
        <taxon>Pseudomonadati</taxon>
        <taxon>Thermodesulfobacteriota</taxon>
        <taxon>Desulfuromonadia</taxon>
        <taxon>Geobacterales</taxon>
        <taxon>Geobacteraceae</taxon>
        <taxon>Geobacter</taxon>
    </lineage>
</organism>
<feature type="transmembrane region" description="Helical" evidence="1">
    <location>
        <begin position="272"/>
        <end position="293"/>
    </location>
</feature>
<feature type="transmembrane region" description="Helical" evidence="1">
    <location>
        <begin position="239"/>
        <end position="260"/>
    </location>
</feature>
<dbReference type="Proteomes" id="UP000319449">
    <property type="component" value="Unassembled WGS sequence"/>
</dbReference>
<dbReference type="EMBL" id="VLLN01000044">
    <property type="protein sequence ID" value="TWJ13270.1"/>
    <property type="molecule type" value="Genomic_DNA"/>
</dbReference>
<feature type="transmembrane region" description="Helical" evidence="1">
    <location>
        <begin position="186"/>
        <end position="208"/>
    </location>
</feature>
<proteinExistence type="predicted"/>
<keyword evidence="1" id="KW-0472">Membrane</keyword>
<name>A0A562V5V3_9BACT</name>
<dbReference type="AlphaFoldDB" id="A0A562V5V3"/>
<feature type="transmembrane region" description="Helical" evidence="1">
    <location>
        <begin position="98"/>
        <end position="118"/>
    </location>
</feature>
<feature type="transmembrane region" description="Helical" evidence="1">
    <location>
        <begin position="214"/>
        <end position="232"/>
    </location>
</feature>
<feature type="transmembrane region" description="Helical" evidence="1">
    <location>
        <begin position="58"/>
        <end position="77"/>
    </location>
</feature>
<evidence type="ECO:0000313" key="3">
    <source>
        <dbReference type="Proteomes" id="UP000319449"/>
    </source>
</evidence>
<comment type="caution">
    <text evidence="2">The sequence shown here is derived from an EMBL/GenBank/DDBJ whole genome shotgun (WGS) entry which is preliminary data.</text>
</comment>
<keyword evidence="3" id="KW-1185">Reference proteome</keyword>
<feature type="transmembrane region" description="Helical" evidence="1">
    <location>
        <begin position="28"/>
        <end position="52"/>
    </location>
</feature>